<evidence type="ECO:0000313" key="8">
    <source>
        <dbReference type="Proteomes" id="UP000065734"/>
    </source>
</evidence>
<evidence type="ECO:0000256" key="3">
    <source>
        <dbReference type="ARBA" id="ARBA00023157"/>
    </source>
</evidence>
<dbReference type="EMBL" id="LN907867">
    <property type="protein sequence ID" value="CUU43913.1"/>
    <property type="molecule type" value="Genomic_DNA"/>
</dbReference>
<organism evidence="7 8">
    <name type="scientific">Blastochloris viridis</name>
    <name type="common">Rhodopseudomonas viridis</name>
    <dbReference type="NCBI Taxonomy" id="1079"/>
    <lineage>
        <taxon>Bacteria</taxon>
        <taxon>Pseudomonadati</taxon>
        <taxon>Pseudomonadota</taxon>
        <taxon>Alphaproteobacteria</taxon>
        <taxon>Hyphomicrobiales</taxon>
        <taxon>Blastochloridaceae</taxon>
        <taxon>Blastochloris</taxon>
    </lineage>
</organism>
<dbReference type="CDD" id="cd02966">
    <property type="entry name" value="TlpA_like_family"/>
    <property type="match status" value="1"/>
</dbReference>
<keyword evidence="4" id="KW-0676">Redox-active center</keyword>
<evidence type="ECO:0000313" key="7">
    <source>
        <dbReference type="EMBL" id="CUU43913.1"/>
    </source>
</evidence>
<dbReference type="STRING" id="1079.BVIR_175"/>
<dbReference type="PROSITE" id="PS00194">
    <property type="entry name" value="THIOREDOXIN_1"/>
    <property type="match status" value="1"/>
</dbReference>
<dbReference type="RefSeq" id="WP_055036029.1">
    <property type="nucleotide sequence ID" value="NZ_AP014854.2"/>
</dbReference>
<keyword evidence="8" id="KW-1185">Reference proteome</keyword>
<protein>
    <submittedName>
        <fullName evidence="7">Cytochrome c biogenesis protein tlpA</fullName>
    </submittedName>
    <submittedName>
        <fullName evidence="6">Thiol:disulfide oxidoreductase TlpA</fullName>
    </submittedName>
</protein>
<evidence type="ECO:0000259" key="5">
    <source>
        <dbReference type="PROSITE" id="PS51352"/>
    </source>
</evidence>
<reference evidence="8" key="3">
    <citation type="journal article" date="2016" name="Genome Announc.">
        <title>Revised genome sequence of the purple photosynthetic bacterium Blastochloris viridis.</title>
        <authorList>
            <person name="Liu L.N."/>
            <person name="Faulkner M."/>
            <person name="Liu X."/>
            <person name="Huang F."/>
            <person name="Darby A.C."/>
            <person name="Hall N."/>
        </authorList>
    </citation>
    <scope>NUCLEOTIDE SEQUENCE [LARGE SCALE GENOMIC DNA]</scope>
    <source>
        <strain evidence="8">ATCC 19567 / DSM 133 / F</strain>
    </source>
</reference>
<evidence type="ECO:0000256" key="1">
    <source>
        <dbReference type="ARBA" id="ARBA00004196"/>
    </source>
</evidence>
<dbReference type="InterPro" id="IPR050553">
    <property type="entry name" value="Thioredoxin_ResA/DsbE_sf"/>
</dbReference>
<dbReference type="InterPro" id="IPR017937">
    <property type="entry name" value="Thioredoxin_CS"/>
</dbReference>
<dbReference type="GO" id="GO:0015036">
    <property type="term" value="F:disulfide oxidoreductase activity"/>
    <property type="evidence" value="ECO:0007669"/>
    <property type="project" value="UniProtKB-ARBA"/>
</dbReference>
<name>A0A0H5BP46_BLAVI</name>
<dbReference type="Gene3D" id="3.40.30.10">
    <property type="entry name" value="Glutaredoxin"/>
    <property type="match status" value="1"/>
</dbReference>
<dbReference type="PATRIC" id="fig|1079.7.peg.3104"/>
<gene>
    <name evidence="7" type="primary">tlpA</name>
    <name evidence="6" type="ORF">BV133_1160</name>
    <name evidence="7" type="ORF">BVIRIDIS_29410</name>
</gene>
<keyword evidence="3" id="KW-1015">Disulfide bond</keyword>
<dbReference type="InterPro" id="IPR036249">
    <property type="entry name" value="Thioredoxin-like_sf"/>
</dbReference>
<dbReference type="Proteomes" id="UP000065734">
    <property type="component" value="Chromosome I"/>
</dbReference>
<dbReference type="GO" id="GO:0030313">
    <property type="term" value="C:cell envelope"/>
    <property type="evidence" value="ECO:0007669"/>
    <property type="project" value="UniProtKB-SubCell"/>
</dbReference>
<dbReference type="Pfam" id="PF00578">
    <property type="entry name" value="AhpC-TSA"/>
    <property type="match status" value="1"/>
</dbReference>
<dbReference type="InterPro" id="IPR000866">
    <property type="entry name" value="AhpC/TSA"/>
</dbReference>
<keyword evidence="2" id="KW-0201">Cytochrome c-type biogenesis</keyword>
<comment type="subcellular location">
    <subcellularLocation>
        <location evidence="1">Cell envelope</location>
    </subcellularLocation>
</comment>
<dbReference type="AlphaFoldDB" id="A0A0H5BP46"/>
<evidence type="ECO:0000313" key="6">
    <source>
        <dbReference type="EMBL" id="BAR98753.1"/>
    </source>
</evidence>
<dbReference type="NCBIfam" id="NF047696">
    <property type="entry name" value="ThlDiSintTplARhiz"/>
    <property type="match status" value="1"/>
</dbReference>
<dbReference type="PANTHER" id="PTHR42852:SF6">
    <property type="entry name" value="THIOL:DISULFIDE INTERCHANGE PROTEIN DSBE"/>
    <property type="match status" value="1"/>
</dbReference>
<dbReference type="EMBL" id="AP014854">
    <property type="protein sequence ID" value="BAR98753.1"/>
    <property type="molecule type" value="Genomic_DNA"/>
</dbReference>
<dbReference type="PROSITE" id="PS51352">
    <property type="entry name" value="THIOREDOXIN_2"/>
    <property type="match status" value="1"/>
</dbReference>
<dbReference type="SUPFAM" id="SSF52833">
    <property type="entry name" value="Thioredoxin-like"/>
    <property type="match status" value="1"/>
</dbReference>
<dbReference type="OrthoDB" id="9799347at2"/>
<sequence>MVALAVAAAALAGLALFYGIGAGAGKVAGDPACRPAVAAAERLKPLMRGEVGRVIPATSGLKLPDLAFKDAAGAPRRLADFRGTWLLVNLWATWCAPCRAEMPALDRLEGTLGGERFGVVAINIDTRNVERARAFLAETGANRLGFFADSSGQVLQDLRAIGRAVGLPTTLLIDPAGCEVAHLPGPAAWDGPEATALIAAAVAR</sequence>
<accession>A0A0H5BP46</accession>
<dbReference type="GO" id="GO:0017004">
    <property type="term" value="P:cytochrome complex assembly"/>
    <property type="evidence" value="ECO:0007669"/>
    <property type="project" value="UniProtKB-KW"/>
</dbReference>
<dbReference type="InterPro" id="IPR013766">
    <property type="entry name" value="Thioredoxin_domain"/>
</dbReference>
<evidence type="ECO:0000256" key="4">
    <source>
        <dbReference type="ARBA" id="ARBA00023284"/>
    </source>
</evidence>
<feature type="domain" description="Thioredoxin" evidence="5">
    <location>
        <begin position="57"/>
        <end position="203"/>
    </location>
</feature>
<dbReference type="GO" id="GO:0016209">
    <property type="term" value="F:antioxidant activity"/>
    <property type="evidence" value="ECO:0007669"/>
    <property type="project" value="InterPro"/>
</dbReference>
<dbReference type="PANTHER" id="PTHR42852">
    <property type="entry name" value="THIOL:DISULFIDE INTERCHANGE PROTEIN DSBE"/>
    <property type="match status" value="1"/>
</dbReference>
<evidence type="ECO:0000256" key="2">
    <source>
        <dbReference type="ARBA" id="ARBA00022748"/>
    </source>
</evidence>
<proteinExistence type="predicted"/>
<reference evidence="7" key="2">
    <citation type="submission" date="2015-11" db="EMBL/GenBank/DDBJ databases">
        <authorList>
            <person name="Zhang Y."/>
            <person name="Guo Z."/>
        </authorList>
    </citation>
    <scope>NUCLEOTIDE SEQUENCE</scope>
    <source>
        <strain evidence="7">1</strain>
    </source>
</reference>
<reference evidence="6" key="1">
    <citation type="journal article" date="2015" name="Genome Announc.">
        <title>Complete Genome Sequence of the Bacteriochlorophyll b-Producing Photosynthetic Bacterium Blastochloris viridis.</title>
        <authorList>
            <person name="Tsukatani Y."/>
            <person name="Hirose Y."/>
            <person name="Harada J."/>
            <person name="Misawa N."/>
            <person name="Mori K."/>
            <person name="Inoue K."/>
            <person name="Tamiaki H."/>
        </authorList>
    </citation>
    <scope>NUCLEOTIDE SEQUENCE [LARGE SCALE GENOMIC DNA]</scope>
    <source>
        <strain evidence="6">DSM 133</strain>
    </source>
</reference>